<feature type="compositionally biased region" description="Acidic residues" evidence="22">
    <location>
        <begin position="207"/>
        <end position="257"/>
    </location>
</feature>
<keyword evidence="15" id="KW-0472">Membrane</keyword>
<comment type="subunit">
    <text evidence="18">Interacts with NOL3; may dephosphorylate NOL3.</text>
</comment>
<keyword evidence="8" id="KW-0519">Myristate</keyword>
<evidence type="ECO:0000256" key="2">
    <source>
        <dbReference type="ARBA" id="ARBA00001946"/>
    </source>
</evidence>
<evidence type="ECO:0000256" key="6">
    <source>
        <dbReference type="ARBA" id="ARBA00022481"/>
    </source>
</evidence>
<keyword evidence="12" id="KW-0460">Magnesium</keyword>
<feature type="region of interest" description="Disordered" evidence="22">
    <location>
        <begin position="1"/>
        <end position="20"/>
    </location>
</feature>
<keyword evidence="10" id="KW-0677">Repeat</keyword>
<dbReference type="PANTHER" id="PTHR13832">
    <property type="entry name" value="PROTEIN PHOSPHATASE 2C"/>
    <property type="match status" value="1"/>
</dbReference>
<evidence type="ECO:0000256" key="14">
    <source>
        <dbReference type="ARBA" id="ARBA00022990"/>
    </source>
</evidence>
<accession>A0A8D3CME6</accession>
<keyword evidence="17" id="KW-0449">Lipoprotein</keyword>
<dbReference type="FunFam" id="3.60.40.10:FF:000029">
    <property type="entry name" value="Protein phosphatase, Mg2+/Mn2+-dependent, 1G"/>
    <property type="match status" value="1"/>
</dbReference>
<dbReference type="GO" id="GO:0016020">
    <property type="term" value="C:membrane"/>
    <property type="evidence" value="ECO:0007669"/>
    <property type="project" value="UniProtKB-SubCell"/>
</dbReference>
<dbReference type="InterPro" id="IPR015655">
    <property type="entry name" value="PP2C"/>
</dbReference>
<keyword evidence="9" id="KW-0479">Metal-binding</keyword>
<gene>
    <name evidence="24" type="primary">ppm1g</name>
</gene>
<evidence type="ECO:0000256" key="11">
    <source>
        <dbReference type="ARBA" id="ARBA00022801"/>
    </source>
</evidence>
<dbReference type="FunFam" id="3.60.40.10:FF:000023">
    <property type="entry name" value="Protein phosphatase, Mg2+/Mn2+-dependent, 1G"/>
    <property type="match status" value="1"/>
</dbReference>
<keyword evidence="7" id="KW-0597">Phosphoprotein</keyword>
<comment type="subcellular location">
    <subcellularLocation>
        <location evidence="3">Membrane</location>
        <topology evidence="3">Lipid-anchor</topology>
    </subcellularLocation>
</comment>
<evidence type="ECO:0000313" key="24">
    <source>
        <dbReference type="Ensembl" id="ENSSMAP00000048454.1"/>
    </source>
</evidence>
<organism evidence="24 25">
    <name type="scientific">Scophthalmus maximus</name>
    <name type="common">Turbot</name>
    <name type="synonym">Psetta maxima</name>
    <dbReference type="NCBI Taxonomy" id="52904"/>
    <lineage>
        <taxon>Eukaryota</taxon>
        <taxon>Metazoa</taxon>
        <taxon>Chordata</taxon>
        <taxon>Craniata</taxon>
        <taxon>Vertebrata</taxon>
        <taxon>Euteleostomi</taxon>
        <taxon>Actinopterygii</taxon>
        <taxon>Neopterygii</taxon>
        <taxon>Teleostei</taxon>
        <taxon>Neoteleostei</taxon>
        <taxon>Acanthomorphata</taxon>
        <taxon>Carangaria</taxon>
        <taxon>Pleuronectiformes</taxon>
        <taxon>Pleuronectoidei</taxon>
        <taxon>Scophthalmidae</taxon>
        <taxon>Scophthalmus</taxon>
    </lineage>
</organism>
<evidence type="ECO:0000256" key="1">
    <source>
        <dbReference type="ARBA" id="ARBA00001936"/>
    </source>
</evidence>
<reference evidence="24" key="1">
    <citation type="submission" date="2023-05" db="EMBL/GenBank/DDBJ databases">
        <title>High-quality long-read genome of Scophthalmus maximus.</title>
        <authorList>
            <person name="Lien S."/>
            <person name="Martinez P."/>
        </authorList>
    </citation>
    <scope>NUCLEOTIDE SEQUENCE [LARGE SCALE GENOMIC DNA]</scope>
</reference>
<evidence type="ECO:0000256" key="3">
    <source>
        <dbReference type="ARBA" id="ARBA00004635"/>
    </source>
</evidence>
<feature type="compositionally biased region" description="Basic and acidic residues" evidence="22">
    <location>
        <begin position="457"/>
        <end position="468"/>
    </location>
</feature>
<evidence type="ECO:0000256" key="15">
    <source>
        <dbReference type="ARBA" id="ARBA00023136"/>
    </source>
</evidence>
<keyword evidence="6" id="KW-0488">Methylation</keyword>
<evidence type="ECO:0000256" key="18">
    <source>
        <dbReference type="ARBA" id="ARBA00038798"/>
    </source>
</evidence>
<dbReference type="GO" id="GO:0005654">
    <property type="term" value="C:nucleoplasm"/>
    <property type="evidence" value="ECO:0007669"/>
    <property type="project" value="TreeGrafter"/>
</dbReference>
<comment type="catalytic activity">
    <reaction evidence="20">
        <text>O-phospho-L-threonyl-[protein] + H2O = L-threonyl-[protein] + phosphate</text>
        <dbReference type="Rhea" id="RHEA:47004"/>
        <dbReference type="Rhea" id="RHEA-COMP:11060"/>
        <dbReference type="Rhea" id="RHEA-COMP:11605"/>
        <dbReference type="ChEBI" id="CHEBI:15377"/>
        <dbReference type="ChEBI" id="CHEBI:30013"/>
        <dbReference type="ChEBI" id="CHEBI:43474"/>
        <dbReference type="ChEBI" id="CHEBI:61977"/>
        <dbReference type="EC" id="3.1.3.16"/>
    </reaction>
    <physiologicalReaction direction="left-to-right" evidence="20">
        <dbReference type="Rhea" id="RHEA:47005"/>
    </physiologicalReaction>
</comment>
<comment type="similarity">
    <text evidence="4 21">Belongs to the PP2C family.</text>
</comment>
<dbReference type="GO" id="GO:0051726">
    <property type="term" value="P:regulation of cell cycle"/>
    <property type="evidence" value="ECO:0007669"/>
    <property type="project" value="UniProtKB-ARBA"/>
</dbReference>
<evidence type="ECO:0000313" key="25">
    <source>
        <dbReference type="Proteomes" id="UP000694558"/>
    </source>
</evidence>
<dbReference type="PROSITE" id="PS51746">
    <property type="entry name" value="PPM_2"/>
    <property type="match status" value="1"/>
</dbReference>
<feature type="region of interest" description="Disordered" evidence="22">
    <location>
        <begin position="178"/>
        <end position="273"/>
    </location>
</feature>
<evidence type="ECO:0000256" key="10">
    <source>
        <dbReference type="ARBA" id="ARBA00022737"/>
    </source>
</evidence>
<dbReference type="CDD" id="cd00143">
    <property type="entry name" value="PP2Cc"/>
    <property type="match status" value="1"/>
</dbReference>
<evidence type="ECO:0000256" key="19">
    <source>
        <dbReference type="ARBA" id="ARBA00040767"/>
    </source>
</evidence>
<evidence type="ECO:0000256" key="5">
    <source>
        <dbReference type="ARBA" id="ARBA00013081"/>
    </source>
</evidence>
<evidence type="ECO:0000256" key="12">
    <source>
        <dbReference type="ARBA" id="ARBA00022842"/>
    </source>
</evidence>
<sequence>MGAYLSQPNTTKTSSDGGNSNMSYGYSAMQGWRISMEDAHNCIPEFDEETAMFAVYDGHGGEEVALYCSKYLPDIIKEQKTYKDGKLQKALEDAFLAIDGKITTEDVIKELVQIAGRPTEEPPTKKVAEEDDLETEEAALLHEEATMTIEELLVRYGQNRNAVKHAAAMRYSNGKEKASKVEGDAGPSCSSLPSVAGGDSKSRFFDDSEESEEGEEEEGSDEEDGSDEEEGDSSEMEEEEDSEEGEEDSEEEEEEEMCLPGMDGKEEPGSDSGTTAVVALIRGKQLIVANAGDSRCVVSERGKAVDMSYDHKPEDELELARIKNAGGKVTMDGRVNGGLNLSRAIGDHFYKRNKTLPPEEQMISAMPDVKVLTLNGDHDFMVIACDGIWNVLSSQEVVDFISERIKPDQSGKVRPLSSIVEELVDHCLAPDTSGDGTGCDNMTCIIITLRPHPSPAHSDDTKKRKLQEEAEGEPEDNGNNSKKAKSD</sequence>
<dbReference type="GO" id="GO:0004722">
    <property type="term" value="F:protein serine/threonine phosphatase activity"/>
    <property type="evidence" value="ECO:0007669"/>
    <property type="project" value="UniProtKB-EC"/>
</dbReference>
<evidence type="ECO:0000256" key="17">
    <source>
        <dbReference type="ARBA" id="ARBA00023288"/>
    </source>
</evidence>
<keyword evidence="16" id="KW-0464">Manganese</keyword>
<evidence type="ECO:0000256" key="9">
    <source>
        <dbReference type="ARBA" id="ARBA00022723"/>
    </source>
</evidence>
<keyword evidence="13 21" id="KW-0904">Protein phosphatase</keyword>
<name>A0A8D3CME6_SCOMX</name>
<evidence type="ECO:0000256" key="20">
    <source>
        <dbReference type="ARBA" id="ARBA00048832"/>
    </source>
</evidence>
<reference evidence="24" key="2">
    <citation type="submission" date="2025-08" db="UniProtKB">
        <authorList>
            <consortium name="Ensembl"/>
        </authorList>
    </citation>
    <scope>IDENTIFICATION</scope>
</reference>
<feature type="domain" description="PPM-type phosphatase" evidence="23">
    <location>
        <begin position="23"/>
        <end position="449"/>
    </location>
</feature>
<evidence type="ECO:0000256" key="22">
    <source>
        <dbReference type="SAM" id="MobiDB-lite"/>
    </source>
</evidence>
<evidence type="ECO:0000256" key="16">
    <source>
        <dbReference type="ARBA" id="ARBA00023211"/>
    </source>
</evidence>
<dbReference type="InterPro" id="IPR001932">
    <property type="entry name" value="PPM-type_phosphatase-like_dom"/>
</dbReference>
<keyword evidence="14" id="KW-0007">Acetylation</keyword>
<evidence type="ECO:0000256" key="7">
    <source>
        <dbReference type="ARBA" id="ARBA00022553"/>
    </source>
</evidence>
<dbReference type="Proteomes" id="UP000694558">
    <property type="component" value="Chromosome 5"/>
</dbReference>
<dbReference type="Gene3D" id="3.60.40.10">
    <property type="entry name" value="PPM-type phosphatase domain"/>
    <property type="match status" value="2"/>
</dbReference>
<dbReference type="PROSITE" id="PS01032">
    <property type="entry name" value="PPM_1"/>
    <property type="match status" value="1"/>
</dbReference>
<evidence type="ECO:0000256" key="4">
    <source>
        <dbReference type="ARBA" id="ARBA00006702"/>
    </source>
</evidence>
<dbReference type="Pfam" id="PF00481">
    <property type="entry name" value="PP2C"/>
    <property type="match status" value="2"/>
</dbReference>
<dbReference type="AlphaFoldDB" id="A0A8D3CME6"/>
<dbReference type="InterPro" id="IPR000222">
    <property type="entry name" value="PP2C_BS"/>
</dbReference>
<protein>
    <recommendedName>
        <fullName evidence="19">Protein phosphatase 1G</fullName>
        <ecNumber evidence="5">3.1.3.16</ecNumber>
    </recommendedName>
</protein>
<dbReference type="InterPro" id="IPR036457">
    <property type="entry name" value="PPM-type-like_dom_sf"/>
</dbReference>
<evidence type="ECO:0000256" key="8">
    <source>
        <dbReference type="ARBA" id="ARBA00022707"/>
    </source>
</evidence>
<dbReference type="EC" id="3.1.3.16" evidence="5"/>
<dbReference type="Ensembl" id="ENSSMAT00000052871.1">
    <property type="protein sequence ID" value="ENSSMAP00000048454.1"/>
    <property type="gene ID" value="ENSSMAG00000004731.2"/>
</dbReference>
<evidence type="ECO:0000256" key="13">
    <source>
        <dbReference type="ARBA" id="ARBA00022912"/>
    </source>
</evidence>
<dbReference type="SMART" id="SM00332">
    <property type="entry name" value="PP2Cc"/>
    <property type="match status" value="1"/>
</dbReference>
<feature type="region of interest" description="Disordered" evidence="22">
    <location>
        <begin position="450"/>
        <end position="487"/>
    </location>
</feature>
<comment type="cofactor">
    <cofactor evidence="1">
        <name>Mn(2+)</name>
        <dbReference type="ChEBI" id="CHEBI:29035"/>
    </cofactor>
</comment>
<dbReference type="GO" id="GO:0046872">
    <property type="term" value="F:metal ion binding"/>
    <property type="evidence" value="ECO:0007669"/>
    <property type="project" value="UniProtKB-KW"/>
</dbReference>
<dbReference type="PANTHER" id="PTHR13832:SF803">
    <property type="entry name" value="PROTEIN PHOSPHATASE 1G"/>
    <property type="match status" value="1"/>
</dbReference>
<dbReference type="SUPFAM" id="SSF81606">
    <property type="entry name" value="PP2C-like"/>
    <property type="match status" value="1"/>
</dbReference>
<proteinExistence type="inferred from homology"/>
<dbReference type="GeneTree" id="ENSGT00940000158427"/>
<comment type="cofactor">
    <cofactor evidence="2">
        <name>Mg(2+)</name>
        <dbReference type="ChEBI" id="CHEBI:18420"/>
    </cofactor>
</comment>
<evidence type="ECO:0000256" key="21">
    <source>
        <dbReference type="RuleBase" id="RU003465"/>
    </source>
</evidence>
<evidence type="ECO:0000259" key="23">
    <source>
        <dbReference type="PROSITE" id="PS51746"/>
    </source>
</evidence>
<keyword evidence="11 21" id="KW-0378">Hydrolase</keyword>